<dbReference type="CDD" id="cd08422">
    <property type="entry name" value="PBP2_CrgA_like"/>
    <property type="match status" value="1"/>
</dbReference>
<feature type="domain" description="HTH lysR-type" evidence="5">
    <location>
        <begin position="18"/>
        <end position="75"/>
    </location>
</feature>
<protein>
    <submittedName>
        <fullName evidence="6">DNA-binding transcriptional LysR family regulator</fullName>
    </submittedName>
</protein>
<dbReference type="InterPro" id="IPR005119">
    <property type="entry name" value="LysR_subst-bd"/>
</dbReference>
<proteinExistence type="inferred from homology"/>
<evidence type="ECO:0000256" key="4">
    <source>
        <dbReference type="ARBA" id="ARBA00023163"/>
    </source>
</evidence>
<dbReference type="GO" id="GO:0003700">
    <property type="term" value="F:DNA-binding transcription factor activity"/>
    <property type="evidence" value="ECO:0007669"/>
    <property type="project" value="InterPro"/>
</dbReference>
<dbReference type="AlphaFoldDB" id="A0A7W6MBQ9"/>
<dbReference type="GO" id="GO:0006351">
    <property type="term" value="P:DNA-templated transcription"/>
    <property type="evidence" value="ECO:0007669"/>
    <property type="project" value="TreeGrafter"/>
</dbReference>
<dbReference type="InterPro" id="IPR036388">
    <property type="entry name" value="WH-like_DNA-bd_sf"/>
</dbReference>
<dbReference type="FunFam" id="1.10.10.10:FF:000001">
    <property type="entry name" value="LysR family transcriptional regulator"/>
    <property type="match status" value="1"/>
</dbReference>
<comment type="similarity">
    <text evidence="1">Belongs to the LysR transcriptional regulatory family.</text>
</comment>
<dbReference type="SUPFAM" id="SSF46785">
    <property type="entry name" value="Winged helix' DNA-binding domain"/>
    <property type="match status" value="1"/>
</dbReference>
<dbReference type="PANTHER" id="PTHR30537:SF35">
    <property type="entry name" value="TRANSCRIPTIONAL REGULATORY PROTEIN"/>
    <property type="match status" value="1"/>
</dbReference>
<keyword evidence="2" id="KW-0805">Transcription regulation</keyword>
<organism evidence="6 7">
    <name type="scientific">Sulfitobacter noctilucicola</name>
    <dbReference type="NCBI Taxonomy" id="1342301"/>
    <lineage>
        <taxon>Bacteria</taxon>
        <taxon>Pseudomonadati</taxon>
        <taxon>Pseudomonadota</taxon>
        <taxon>Alphaproteobacteria</taxon>
        <taxon>Rhodobacterales</taxon>
        <taxon>Roseobacteraceae</taxon>
        <taxon>Sulfitobacter</taxon>
    </lineage>
</organism>
<dbReference type="PANTHER" id="PTHR30537">
    <property type="entry name" value="HTH-TYPE TRANSCRIPTIONAL REGULATOR"/>
    <property type="match status" value="1"/>
</dbReference>
<dbReference type="Gene3D" id="1.10.10.10">
    <property type="entry name" value="Winged helix-like DNA-binding domain superfamily/Winged helix DNA-binding domain"/>
    <property type="match status" value="1"/>
</dbReference>
<sequence>MTKMENDFPRFVRNSNMDLFDQLRAFVATAQSGSFTGAATQLGISNRLTSKYVAELEQRLGLRLFQRTTRKVGLTPAGSDLLSRAPALLDDLDDLLADVSDSSKGLSGVVRISAPITFGEVYIAGMLARFAEIHPGITIDLRLSDAFSDLAAEGIDLAFRIGRFDIASLKVRRLGTFESLPVASPDYLARVGRPETPNDLSEHSCIVDTNRRNPKRWTFEQNGTQVVAQIEGRFHVNSASAAVDLTRRGLGIAYVPSFALCGALDRGELVRLLESHTGERGDVAAVYLEGRTLPQKVRALIDFAVLDFGTTRSI</sequence>
<dbReference type="EMBL" id="JACIFU010000006">
    <property type="protein sequence ID" value="MBB4175979.1"/>
    <property type="molecule type" value="Genomic_DNA"/>
</dbReference>
<evidence type="ECO:0000259" key="5">
    <source>
        <dbReference type="PROSITE" id="PS50931"/>
    </source>
</evidence>
<dbReference type="Pfam" id="PF00126">
    <property type="entry name" value="HTH_1"/>
    <property type="match status" value="1"/>
</dbReference>
<keyword evidence="4" id="KW-0804">Transcription</keyword>
<evidence type="ECO:0000313" key="7">
    <source>
        <dbReference type="Proteomes" id="UP000565745"/>
    </source>
</evidence>
<evidence type="ECO:0000256" key="3">
    <source>
        <dbReference type="ARBA" id="ARBA00023125"/>
    </source>
</evidence>
<dbReference type="SUPFAM" id="SSF53850">
    <property type="entry name" value="Periplasmic binding protein-like II"/>
    <property type="match status" value="1"/>
</dbReference>
<dbReference type="InterPro" id="IPR058163">
    <property type="entry name" value="LysR-type_TF_proteobact-type"/>
</dbReference>
<dbReference type="PROSITE" id="PS50931">
    <property type="entry name" value="HTH_LYSR"/>
    <property type="match status" value="1"/>
</dbReference>
<dbReference type="InterPro" id="IPR036390">
    <property type="entry name" value="WH_DNA-bd_sf"/>
</dbReference>
<dbReference type="Pfam" id="PF03466">
    <property type="entry name" value="LysR_substrate"/>
    <property type="match status" value="1"/>
</dbReference>
<dbReference type="InterPro" id="IPR000847">
    <property type="entry name" value="LysR_HTH_N"/>
</dbReference>
<keyword evidence="3 6" id="KW-0238">DNA-binding</keyword>
<gene>
    <name evidence="6" type="ORF">GGR93_003787</name>
</gene>
<dbReference type="Proteomes" id="UP000565745">
    <property type="component" value="Unassembled WGS sequence"/>
</dbReference>
<reference evidence="6 7" key="1">
    <citation type="submission" date="2020-08" db="EMBL/GenBank/DDBJ databases">
        <title>Genomic Encyclopedia of Type Strains, Phase IV (KMG-IV): sequencing the most valuable type-strain genomes for metagenomic binning, comparative biology and taxonomic classification.</title>
        <authorList>
            <person name="Goeker M."/>
        </authorList>
    </citation>
    <scope>NUCLEOTIDE SEQUENCE [LARGE SCALE GENOMIC DNA]</scope>
    <source>
        <strain evidence="6 7">DSM 101015</strain>
    </source>
</reference>
<keyword evidence="7" id="KW-1185">Reference proteome</keyword>
<evidence type="ECO:0000256" key="2">
    <source>
        <dbReference type="ARBA" id="ARBA00023015"/>
    </source>
</evidence>
<comment type="caution">
    <text evidence="6">The sequence shown here is derived from an EMBL/GenBank/DDBJ whole genome shotgun (WGS) entry which is preliminary data.</text>
</comment>
<dbReference type="Gene3D" id="3.40.190.290">
    <property type="match status" value="1"/>
</dbReference>
<evidence type="ECO:0000313" key="6">
    <source>
        <dbReference type="EMBL" id="MBB4175979.1"/>
    </source>
</evidence>
<dbReference type="GO" id="GO:0043565">
    <property type="term" value="F:sequence-specific DNA binding"/>
    <property type="evidence" value="ECO:0007669"/>
    <property type="project" value="TreeGrafter"/>
</dbReference>
<accession>A0A7W6MBQ9</accession>
<name>A0A7W6MBQ9_9RHOB</name>
<evidence type="ECO:0000256" key="1">
    <source>
        <dbReference type="ARBA" id="ARBA00009437"/>
    </source>
</evidence>